<evidence type="ECO:0000313" key="3">
    <source>
        <dbReference type="Proteomes" id="UP001197609"/>
    </source>
</evidence>
<dbReference type="GO" id="GO:0005548">
    <property type="term" value="F:phospholipid transporter activity"/>
    <property type="evidence" value="ECO:0007669"/>
    <property type="project" value="TreeGrafter"/>
</dbReference>
<sequence length="146" mass="15695">MKRLTMETLVGLFVVAGIVSLGYLSIKLGRFEVVSERGYTVLAAFDSVAGLKDGAVVEIAGVEVGRVKTIGLEDYRAVVAMRIDDGVALQDDAIVSIRTKGLIGEKYVKITPGGSEKLVQPGGKLRDTEDPIDIEHLISNYIFGKL</sequence>
<dbReference type="PANTHER" id="PTHR33371:SF4">
    <property type="entry name" value="INTERMEMBRANE PHOSPHOLIPID TRANSPORT SYSTEM BINDING PROTEIN MLAD"/>
    <property type="match status" value="1"/>
</dbReference>
<dbReference type="GO" id="GO:0005543">
    <property type="term" value="F:phospholipid binding"/>
    <property type="evidence" value="ECO:0007669"/>
    <property type="project" value="TreeGrafter"/>
</dbReference>
<dbReference type="Pfam" id="PF02470">
    <property type="entry name" value="MlaD"/>
    <property type="match status" value="1"/>
</dbReference>
<dbReference type="EMBL" id="JAIOIU010000162">
    <property type="protein sequence ID" value="MBZ0160987.1"/>
    <property type="molecule type" value="Genomic_DNA"/>
</dbReference>
<name>A0AAJ1AKE1_9BACT</name>
<accession>A0AAJ1AKE1</accession>
<gene>
    <name evidence="2" type="primary">mlaD</name>
    <name evidence="2" type="ORF">K8G79_12785</name>
</gene>
<dbReference type="NCBIfam" id="TIGR04430">
    <property type="entry name" value="OM_asym_MlaD"/>
    <property type="match status" value="1"/>
</dbReference>
<proteinExistence type="predicted"/>
<dbReference type="InterPro" id="IPR003399">
    <property type="entry name" value="Mce/MlaD"/>
</dbReference>
<dbReference type="InterPro" id="IPR052336">
    <property type="entry name" value="MlaD_Phospholipid_Transporter"/>
</dbReference>
<dbReference type="InterPro" id="IPR030970">
    <property type="entry name" value="ABC_MlaD"/>
</dbReference>
<organism evidence="2 3">
    <name type="scientific">Candidatus Methylomirabilis tolerans</name>
    <dbReference type="NCBI Taxonomy" id="3123416"/>
    <lineage>
        <taxon>Bacteria</taxon>
        <taxon>Candidatus Methylomirabilota</taxon>
        <taxon>Candidatus Methylomirabilia</taxon>
        <taxon>Candidatus Methylomirabilales</taxon>
        <taxon>Candidatus Methylomirabilaceae</taxon>
        <taxon>Candidatus Methylomirabilis</taxon>
    </lineage>
</organism>
<protein>
    <submittedName>
        <fullName evidence="2">Outer membrane lipid asymmetry maintenance protein MlaD</fullName>
    </submittedName>
</protein>
<dbReference type="PANTHER" id="PTHR33371">
    <property type="entry name" value="INTERMEMBRANE PHOSPHOLIPID TRANSPORT SYSTEM BINDING PROTEIN MLAD-RELATED"/>
    <property type="match status" value="1"/>
</dbReference>
<evidence type="ECO:0000259" key="1">
    <source>
        <dbReference type="Pfam" id="PF02470"/>
    </source>
</evidence>
<feature type="domain" description="Mce/MlaD" evidence="1">
    <location>
        <begin position="37"/>
        <end position="113"/>
    </location>
</feature>
<dbReference type="Proteomes" id="UP001197609">
    <property type="component" value="Unassembled WGS sequence"/>
</dbReference>
<evidence type="ECO:0000313" key="2">
    <source>
        <dbReference type="EMBL" id="MBZ0160987.1"/>
    </source>
</evidence>
<comment type="caution">
    <text evidence="2">The sequence shown here is derived from an EMBL/GenBank/DDBJ whole genome shotgun (WGS) entry which is preliminary data.</text>
</comment>
<dbReference type="AlphaFoldDB" id="A0AAJ1AKE1"/>
<reference evidence="2 3" key="1">
    <citation type="journal article" date="2021" name="bioRxiv">
        <title>Unraveling nitrogen, sulfur and carbon metabolic pathways and microbial community transcriptional responses to substrate deprivation and toxicity stresses in a bioreactor mimicking anoxic brackish coastal sediment conditions.</title>
        <authorList>
            <person name="Martins P.D."/>
            <person name="Echeveste M.J."/>
            <person name="Arshad A."/>
            <person name="Kurth J."/>
            <person name="Ouboter H."/>
            <person name="Jetten M.S.M."/>
            <person name="Welte C.U."/>
        </authorList>
    </citation>
    <scope>NUCLEOTIDE SEQUENCE [LARGE SCALE GENOMIC DNA]</scope>
    <source>
        <strain evidence="2">MAG_38</strain>
    </source>
</reference>